<dbReference type="InterPro" id="IPR023631">
    <property type="entry name" value="Amidase_dom"/>
</dbReference>
<dbReference type="SUPFAM" id="SSF75304">
    <property type="entry name" value="Amidase signature (AS) enzymes"/>
    <property type="match status" value="1"/>
</dbReference>
<dbReference type="PANTHER" id="PTHR45847">
    <property type="entry name" value="FATTY ACID AMIDE HYDROLASE"/>
    <property type="match status" value="1"/>
</dbReference>
<dbReference type="WBParaSite" id="SSTP_0000263500.1">
    <property type="protein sequence ID" value="SSTP_0000263500.1"/>
    <property type="gene ID" value="SSTP_0000263500"/>
</dbReference>
<dbReference type="PANTHER" id="PTHR45847:SF6">
    <property type="entry name" value="FATTY ACID AMIDE HYDROLASE"/>
    <property type="match status" value="1"/>
</dbReference>
<proteinExistence type="inferred from homology"/>
<dbReference type="AlphaFoldDB" id="A0A0K0DZH3"/>
<dbReference type="PIRSF" id="PIRSF001221">
    <property type="entry name" value="Amidase_fungi"/>
    <property type="match status" value="1"/>
</dbReference>
<dbReference type="GO" id="GO:0009062">
    <property type="term" value="P:fatty acid catabolic process"/>
    <property type="evidence" value="ECO:0007669"/>
    <property type="project" value="TreeGrafter"/>
</dbReference>
<feature type="domain" description="Amidase" evidence="4">
    <location>
        <begin position="66"/>
        <end position="537"/>
    </location>
</feature>
<feature type="active site" description="Charge relay system" evidence="3">
    <location>
        <position position="118"/>
    </location>
</feature>
<accession>A0A0K0DZH3</accession>
<evidence type="ECO:0000313" key="6">
    <source>
        <dbReference type="WBParaSite" id="SSTP_0000263500.1"/>
    </source>
</evidence>
<evidence type="ECO:0000313" key="7">
    <source>
        <dbReference type="WBParaSite" id="TCONS_00014730.p1"/>
    </source>
</evidence>
<evidence type="ECO:0000256" key="1">
    <source>
        <dbReference type="ARBA" id="ARBA00009199"/>
    </source>
</evidence>
<evidence type="ECO:0000313" key="5">
    <source>
        <dbReference type="Proteomes" id="UP000035681"/>
    </source>
</evidence>
<dbReference type="InterPro" id="IPR052096">
    <property type="entry name" value="Endocannabinoid_amidase"/>
</dbReference>
<protein>
    <submittedName>
        <fullName evidence="6 7">Amidase domain-containing protein</fullName>
    </submittedName>
</protein>
<name>A0A0K0DZH3_STRER</name>
<feature type="active site" description="Charge relay system" evidence="3">
    <location>
        <position position="217"/>
    </location>
</feature>
<dbReference type="Pfam" id="PF01425">
    <property type="entry name" value="Amidase"/>
    <property type="match status" value="1"/>
</dbReference>
<dbReference type="STRING" id="6248.A0A0K0DZH3"/>
<reference evidence="6" key="1">
    <citation type="submission" date="2015-08" db="UniProtKB">
        <authorList>
            <consortium name="WormBaseParasite"/>
        </authorList>
    </citation>
    <scope>IDENTIFICATION</scope>
</reference>
<dbReference type="Proteomes" id="UP000035681">
    <property type="component" value="Unplaced"/>
</dbReference>
<dbReference type="GO" id="GO:0004040">
    <property type="term" value="F:amidase activity"/>
    <property type="evidence" value="ECO:0007669"/>
    <property type="project" value="TreeGrafter"/>
</dbReference>
<evidence type="ECO:0000259" key="4">
    <source>
        <dbReference type="Pfam" id="PF01425"/>
    </source>
</evidence>
<keyword evidence="5" id="KW-1185">Reference proteome</keyword>
<dbReference type="WBParaSite" id="TCONS_00014730.p1">
    <property type="protein sequence ID" value="TCONS_00014730.p1"/>
    <property type="gene ID" value="XLOC_009952"/>
</dbReference>
<organism evidence="6">
    <name type="scientific">Strongyloides stercoralis</name>
    <name type="common">Threadworm</name>
    <dbReference type="NCBI Taxonomy" id="6248"/>
    <lineage>
        <taxon>Eukaryota</taxon>
        <taxon>Metazoa</taxon>
        <taxon>Ecdysozoa</taxon>
        <taxon>Nematoda</taxon>
        <taxon>Chromadorea</taxon>
        <taxon>Rhabditida</taxon>
        <taxon>Tylenchina</taxon>
        <taxon>Panagrolaimomorpha</taxon>
        <taxon>Strongyloidoidea</taxon>
        <taxon>Strongyloididae</taxon>
        <taxon>Strongyloides</taxon>
    </lineage>
</organism>
<comment type="similarity">
    <text evidence="1">Belongs to the amidase family.</text>
</comment>
<dbReference type="Gene3D" id="3.90.1300.10">
    <property type="entry name" value="Amidase signature (AS) domain"/>
    <property type="match status" value="1"/>
</dbReference>
<feature type="active site" description="Charge relay system" evidence="3">
    <location>
        <position position="193"/>
    </location>
</feature>
<evidence type="ECO:0000256" key="2">
    <source>
        <dbReference type="ARBA" id="ARBA00022801"/>
    </source>
</evidence>
<dbReference type="InterPro" id="IPR036928">
    <property type="entry name" value="AS_sf"/>
</dbReference>
<dbReference type="PROSITE" id="PS00571">
    <property type="entry name" value="AMIDASES"/>
    <property type="match status" value="1"/>
</dbReference>
<sequence length="551" mass="62011">MAQKQLARAKERLSLINTEFKTNFDKFIKKYNIENELMNEILSKKMEDLFECQSKEETRYKAAYVLIAYIDKCFVINDQFNCIQYFFSEAFNRAEQLDNLTNDEKNKLPLFGIPFSVKGNFLMPGYPCDIGLTKRFNQIQTKKNSVVEHLESLGGIPFCYTTVPQGLISLCCSSPLYGVTKNFHNKECTPGGSSGGEACLLAAGGTLFGIGSDLAGSIRIPASMCGVAAMKPCQETLFGYNSEKGSGGVSRLALSFGFFTKYAYQQEILWKIFFRDDSYCKKVPLNIPNGIIFENFVKPKKVAYFKTTGFINPVPSNRRALEDVLESLKNDGCQLIEFKLPPIESLAPLIFNLILPDNGAWLCEAYKGEVVDEYIKPFYNALTIPGFVKRIGSYFAHWISPQISIMASTGFSDTISLRNAHDDLDKMISNFITQFQDNEFDFIVCPQYPVPGIPYKYMAYLGGTAIDTALWNACNFPAGVITTDKVNENDIIELDKEYKDIGWNIMLKNVYEGCKKSVGMPIGVQIVSLPYQEGKLLQFMTYVEKLMAKDN</sequence>
<evidence type="ECO:0000256" key="3">
    <source>
        <dbReference type="PIRSR" id="PIRSR001221-1"/>
    </source>
</evidence>
<dbReference type="InterPro" id="IPR020556">
    <property type="entry name" value="Amidase_CS"/>
</dbReference>
<dbReference type="GO" id="GO:0017064">
    <property type="term" value="F:fatty acid amide hydrolase activity"/>
    <property type="evidence" value="ECO:0007669"/>
    <property type="project" value="TreeGrafter"/>
</dbReference>
<keyword evidence="2" id="KW-0378">Hydrolase</keyword>